<dbReference type="EMBL" id="VXDD01000003">
    <property type="protein sequence ID" value="KAB0300709.1"/>
    <property type="molecule type" value="Genomic_DNA"/>
</dbReference>
<reference evidence="1 2" key="1">
    <citation type="submission" date="2019-09" db="EMBL/GenBank/DDBJ databases">
        <title>Vibrio Fortis S7-72.</title>
        <authorList>
            <person name="Das S.K."/>
        </authorList>
    </citation>
    <scope>NUCLEOTIDE SEQUENCE [LARGE SCALE GENOMIC DNA]</scope>
    <source>
        <strain evidence="1 2">S7-72</strain>
    </source>
</reference>
<name>A0A5N3S269_9VIBR</name>
<evidence type="ECO:0008006" key="3">
    <source>
        <dbReference type="Google" id="ProtNLM"/>
    </source>
</evidence>
<comment type="caution">
    <text evidence="1">The sequence shown here is derived from an EMBL/GenBank/DDBJ whole genome shotgun (WGS) entry which is preliminary data.</text>
</comment>
<sequence>MKMLITIKHNNKIFTGIDPESEDGKELLYHYKVPESVVNSAILDHTLENVVIQRKAAYSSESDPLFLEWQFDLSPESEKAWRDKVAEIKARYPLPTTT</sequence>
<dbReference type="Proteomes" id="UP000326687">
    <property type="component" value="Unassembled WGS sequence"/>
</dbReference>
<gene>
    <name evidence="1" type="ORF">F2Z80_16420</name>
</gene>
<dbReference type="AlphaFoldDB" id="A0A5N3S269"/>
<dbReference type="RefSeq" id="WP_150896442.1">
    <property type="nucleotide sequence ID" value="NZ_VXDD01000003.1"/>
</dbReference>
<protein>
    <recommendedName>
        <fullName evidence="3">Phage protein</fullName>
    </recommendedName>
</protein>
<accession>A0A5N3S269</accession>
<organism evidence="1 2">
    <name type="scientific">Vibrio fortis</name>
    <dbReference type="NCBI Taxonomy" id="212667"/>
    <lineage>
        <taxon>Bacteria</taxon>
        <taxon>Pseudomonadati</taxon>
        <taxon>Pseudomonadota</taxon>
        <taxon>Gammaproteobacteria</taxon>
        <taxon>Vibrionales</taxon>
        <taxon>Vibrionaceae</taxon>
        <taxon>Vibrio</taxon>
    </lineage>
</organism>
<proteinExistence type="predicted"/>
<evidence type="ECO:0000313" key="1">
    <source>
        <dbReference type="EMBL" id="KAB0300709.1"/>
    </source>
</evidence>
<evidence type="ECO:0000313" key="2">
    <source>
        <dbReference type="Proteomes" id="UP000326687"/>
    </source>
</evidence>